<dbReference type="InterPro" id="IPR036629">
    <property type="entry name" value="YjbJ_sf"/>
</dbReference>
<comment type="similarity">
    <text evidence="1">Belongs to the UPF0337 (CsbD) family.</text>
</comment>
<gene>
    <name evidence="4" type="ORF">AKK44_01035</name>
</gene>
<evidence type="ECO:0000313" key="5">
    <source>
        <dbReference type="Proteomes" id="UP000049578"/>
    </source>
</evidence>
<dbReference type="Gene3D" id="1.10.1470.10">
    <property type="entry name" value="YjbJ"/>
    <property type="match status" value="1"/>
</dbReference>
<keyword evidence="5" id="KW-1185">Reference proteome</keyword>
<evidence type="ECO:0000259" key="3">
    <source>
        <dbReference type="Pfam" id="PF05532"/>
    </source>
</evidence>
<dbReference type="Pfam" id="PF05532">
    <property type="entry name" value="CsbD"/>
    <property type="match status" value="1"/>
</dbReference>
<dbReference type="AlphaFoldDB" id="A0A0N8FXI6"/>
<dbReference type="SUPFAM" id="SSF69047">
    <property type="entry name" value="Hypothetical protein YjbJ"/>
    <property type="match status" value="1"/>
</dbReference>
<dbReference type="EMBL" id="LHQM01000003">
    <property type="protein sequence ID" value="KPJ23235.1"/>
    <property type="molecule type" value="Genomic_DNA"/>
</dbReference>
<accession>A0A0N8FXI6</accession>
<feature type="domain" description="CsbD-like" evidence="3">
    <location>
        <begin position="5"/>
        <end position="55"/>
    </location>
</feature>
<reference evidence="4 5" key="1">
    <citation type="submission" date="2015-08" db="EMBL/GenBank/DDBJ databases">
        <title>Genome sequence of Streptococcus phocae subsp. phocae ATCC 51973T isolated from liver specimen obtained from seal.</title>
        <authorList>
            <person name="Avendano-Herrera R."/>
        </authorList>
    </citation>
    <scope>NUCLEOTIDE SEQUENCE [LARGE SCALE GENOMIC DNA]</scope>
    <source>
        <strain evidence="4 5">ATCC 51973</strain>
    </source>
</reference>
<evidence type="ECO:0000256" key="1">
    <source>
        <dbReference type="ARBA" id="ARBA00009129"/>
    </source>
</evidence>
<dbReference type="RefSeq" id="WP_037594918.1">
    <property type="nucleotide sequence ID" value="NZ_LHQM01000003.1"/>
</dbReference>
<sequence length="65" mass="6773">MSEEKVNSKLEQAGGTLKEGVGKVTGDKSLETEGKVDKVVGKVKEVAADAKDSLKGLAKGLDKDK</sequence>
<evidence type="ECO:0000256" key="2">
    <source>
        <dbReference type="SAM" id="MobiDB-lite"/>
    </source>
</evidence>
<name>A0A0N8FXI6_9STRE</name>
<comment type="caution">
    <text evidence="4">The sequence shown here is derived from an EMBL/GenBank/DDBJ whole genome shotgun (WGS) entry which is preliminary data.</text>
</comment>
<proteinExistence type="inferred from homology"/>
<organism evidence="4 5">
    <name type="scientific">Streptococcus phocae</name>
    <dbReference type="NCBI Taxonomy" id="119224"/>
    <lineage>
        <taxon>Bacteria</taxon>
        <taxon>Bacillati</taxon>
        <taxon>Bacillota</taxon>
        <taxon>Bacilli</taxon>
        <taxon>Lactobacillales</taxon>
        <taxon>Streptococcaceae</taxon>
        <taxon>Streptococcus</taxon>
    </lineage>
</organism>
<evidence type="ECO:0000313" key="4">
    <source>
        <dbReference type="EMBL" id="KPJ23235.1"/>
    </source>
</evidence>
<protein>
    <recommendedName>
        <fullName evidence="3">CsbD-like domain-containing protein</fullName>
    </recommendedName>
</protein>
<dbReference type="PATRIC" id="fig|119224.3.peg.943"/>
<feature type="region of interest" description="Disordered" evidence="2">
    <location>
        <begin position="1"/>
        <end position="23"/>
    </location>
</feature>
<dbReference type="InterPro" id="IPR008462">
    <property type="entry name" value="CsbD"/>
</dbReference>
<dbReference type="STRING" id="119224.AKK44_01035"/>
<dbReference type="Proteomes" id="UP000049578">
    <property type="component" value="Unassembled WGS sequence"/>
</dbReference>